<proteinExistence type="predicted"/>
<evidence type="ECO:0000313" key="2">
    <source>
        <dbReference type="EMBL" id="KKL58139.1"/>
    </source>
</evidence>
<feature type="compositionally biased region" description="Basic and acidic residues" evidence="1">
    <location>
        <begin position="1"/>
        <end position="10"/>
    </location>
</feature>
<accession>A0A0F9D933</accession>
<dbReference type="AlphaFoldDB" id="A0A0F9D933"/>
<feature type="region of interest" description="Disordered" evidence="1">
    <location>
        <begin position="1"/>
        <end position="52"/>
    </location>
</feature>
<sequence>RPTAGPERRYPGRRRPSRGAPLTGAPSPAPARRGRGTRRRAAGNGTTMHDATKIEITRAEGPSALCGNLQTFEGADCWARAQAWLSRQSHTFPAEGGYDKHDFSVTFADGYVYEGRLDCQHRATSHPDLDVAAHVLSFLTFYAGIRCPSHLTPERYRAFLARDPETVAECREALERCVIPGAADVRWS</sequence>
<feature type="non-terminal residue" evidence="2">
    <location>
        <position position="1"/>
    </location>
</feature>
<protein>
    <submittedName>
        <fullName evidence="2">Uncharacterized protein</fullName>
    </submittedName>
</protein>
<feature type="compositionally biased region" description="Basic residues" evidence="1">
    <location>
        <begin position="32"/>
        <end position="41"/>
    </location>
</feature>
<organism evidence="2">
    <name type="scientific">marine sediment metagenome</name>
    <dbReference type="NCBI Taxonomy" id="412755"/>
    <lineage>
        <taxon>unclassified sequences</taxon>
        <taxon>metagenomes</taxon>
        <taxon>ecological metagenomes</taxon>
    </lineage>
</organism>
<name>A0A0F9D933_9ZZZZ</name>
<evidence type="ECO:0000256" key="1">
    <source>
        <dbReference type="SAM" id="MobiDB-lite"/>
    </source>
</evidence>
<reference evidence="2" key="1">
    <citation type="journal article" date="2015" name="Nature">
        <title>Complex archaea that bridge the gap between prokaryotes and eukaryotes.</title>
        <authorList>
            <person name="Spang A."/>
            <person name="Saw J.H."/>
            <person name="Jorgensen S.L."/>
            <person name="Zaremba-Niedzwiedzka K."/>
            <person name="Martijn J."/>
            <person name="Lind A.E."/>
            <person name="van Eijk R."/>
            <person name="Schleper C."/>
            <person name="Guy L."/>
            <person name="Ettema T.J."/>
        </authorList>
    </citation>
    <scope>NUCLEOTIDE SEQUENCE</scope>
</reference>
<gene>
    <name evidence="2" type="ORF">LCGC14_2228350</name>
</gene>
<dbReference type="EMBL" id="LAZR01029928">
    <property type="protein sequence ID" value="KKL58139.1"/>
    <property type="molecule type" value="Genomic_DNA"/>
</dbReference>
<comment type="caution">
    <text evidence="2">The sequence shown here is derived from an EMBL/GenBank/DDBJ whole genome shotgun (WGS) entry which is preliminary data.</text>
</comment>